<keyword evidence="1" id="KW-0812">Transmembrane</keyword>
<protein>
    <recommendedName>
        <fullName evidence="4">Cardiolipin synthase N-terminal domain-containing protein</fullName>
    </recommendedName>
</protein>
<keyword evidence="3" id="KW-1185">Reference proteome</keyword>
<comment type="caution">
    <text evidence="2">The sequence shown here is derived from an EMBL/GenBank/DDBJ whole genome shotgun (WGS) entry which is preliminary data.</text>
</comment>
<evidence type="ECO:0000313" key="3">
    <source>
        <dbReference type="Proteomes" id="UP000614272"/>
    </source>
</evidence>
<feature type="transmembrane region" description="Helical" evidence="1">
    <location>
        <begin position="39"/>
        <end position="57"/>
    </location>
</feature>
<evidence type="ECO:0000256" key="1">
    <source>
        <dbReference type="SAM" id="Phobius"/>
    </source>
</evidence>
<evidence type="ECO:0008006" key="4">
    <source>
        <dbReference type="Google" id="ProtNLM"/>
    </source>
</evidence>
<reference evidence="3" key="1">
    <citation type="journal article" date="2019" name="Int. J. Syst. Evol. Microbiol.">
        <title>The Global Catalogue of Microorganisms (GCM) 10K type strain sequencing project: providing services to taxonomists for standard genome sequencing and annotation.</title>
        <authorList>
            <consortium name="The Broad Institute Genomics Platform"/>
            <consortium name="The Broad Institute Genome Sequencing Center for Infectious Disease"/>
            <person name="Wu L."/>
            <person name="Ma J."/>
        </authorList>
    </citation>
    <scope>NUCLEOTIDE SEQUENCE [LARGE SCALE GENOMIC DNA]</scope>
    <source>
        <strain evidence="3">CGMCC 1.12923</strain>
    </source>
</reference>
<proteinExistence type="predicted"/>
<keyword evidence="1" id="KW-1133">Transmembrane helix</keyword>
<organism evidence="2 3">
    <name type="scientific">Lacimicrobium alkaliphilum</name>
    <dbReference type="NCBI Taxonomy" id="1526571"/>
    <lineage>
        <taxon>Bacteria</taxon>
        <taxon>Pseudomonadati</taxon>
        <taxon>Pseudomonadota</taxon>
        <taxon>Gammaproteobacteria</taxon>
        <taxon>Alteromonadales</taxon>
        <taxon>Alteromonadaceae</taxon>
        <taxon>Lacimicrobium</taxon>
    </lineage>
</organism>
<accession>A0ABQ1RC04</accession>
<dbReference type="RefSeq" id="WP_099034290.1">
    <property type="nucleotide sequence ID" value="NZ_BMGJ01000006.1"/>
</dbReference>
<evidence type="ECO:0000313" key="2">
    <source>
        <dbReference type="EMBL" id="GGD62928.1"/>
    </source>
</evidence>
<keyword evidence="1" id="KW-0472">Membrane</keyword>
<sequence length="59" mass="6992">MTVFYIIGFLFLALVIIIPLLERSKVRMSDEQMGKISRWVWPLVMILLITQMLYLVFSN</sequence>
<dbReference type="EMBL" id="BMGJ01000006">
    <property type="protein sequence ID" value="GGD62928.1"/>
    <property type="molecule type" value="Genomic_DNA"/>
</dbReference>
<name>A0ABQ1RC04_9ALTE</name>
<gene>
    <name evidence="2" type="ORF">GCM10011357_17760</name>
</gene>
<dbReference type="Proteomes" id="UP000614272">
    <property type="component" value="Unassembled WGS sequence"/>
</dbReference>